<dbReference type="RefSeq" id="WP_075024261.1">
    <property type="nucleotide sequence ID" value="NZ_FOVH01000021.1"/>
</dbReference>
<evidence type="ECO:0000313" key="2">
    <source>
        <dbReference type="Proteomes" id="UP000183413"/>
    </source>
</evidence>
<accession>A0A1I5VCG2</accession>
<reference evidence="1 2" key="1">
    <citation type="submission" date="2016-10" db="EMBL/GenBank/DDBJ databases">
        <authorList>
            <person name="de Groot N.N."/>
        </authorList>
    </citation>
    <scope>NUCLEOTIDE SEQUENCE [LARGE SCALE GENOMIC DNA]</scope>
    <source>
        <strain evidence="1 2">DSM 43067</strain>
    </source>
</reference>
<dbReference type="EMBL" id="FOVH01000021">
    <property type="protein sequence ID" value="SFQ05244.1"/>
    <property type="molecule type" value="Genomic_DNA"/>
</dbReference>
<proteinExistence type="predicted"/>
<dbReference type="AlphaFoldDB" id="A0A1I5VCG2"/>
<dbReference type="Proteomes" id="UP000183413">
    <property type="component" value="Unassembled WGS sequence"/>
</dbReference>
<dbReference type="InParanoid" id="A0A1I5VCG2"/>
<sequence length="95" mass="10460">MFVEADVEYAPPQDGREKLFVVGMGEHDSDPEWRFNATDASPLVGDETLALIVRVPAGAPARAEIMMSASVKQRRLGLIPYRAELPSAVQTIHLR</sequence>
<organism evidence="1 2">
    <name type="scientific">Actinomadura madurae</name>
    <dbReference type="NCBI Taxonomy" id="1993"/>
    <lineage>
        <taxon>Bacteria</taxon>
        <taxon>Bacillati</taxon>
        <taxon>Actinomycetota</taxon>
        <taxon>Actinomycetes</taxon>
        <taxon>Streptosporangiales</taxon>
        <taxon>Thermomonosporaceae</taxon>
        <taxon>Actinomadura</taxon>
    </lineage>
</organism>
<name>A0A1I5VCG2_9ACTN</name>
<keyword evidence="2" id="KW-1185">Reference proteome</keyword>
<evidence type="ECO:0000313" key="1">
    <source>
        <dbReference type="EMBL" id="SFQ05244.1"/>
    </source>
</evidence>
<gene>
    <name evidence="1" type="ORF">SAMN04489713_12178</name>
</gene>
<protein>
    <submittedName>
        <fullName evidence="1">Uncharacterized protein</fullName>
    </submittedName>
</protein>